<dbReference type="InParanoid" id="A0A067MTU3"/>
<accession>A0A067MTU3</accession>
<evidence type="ECO:0000313" key="3">
    <source>
        <dbReference type="Proteomes" id="UP000027195"/>
    </source>
</evidence>
<organism evidence="2 3">
    <name type="scientific">Botryobasidium botryosum (strain FD-172 SS1)</name>
    <dbReference type="NCBI Taxonomy" id="930990"/>
    <lineage>
        <taxon>Eukaryota</taxon>
        <taxon>Fungi</taxon>
        <taxon>Dikarya</taxon>
        <taxon>Basidiomycota</taxon>
        <taxon>Agaricomycotina</taxon>
        <taxon>Agaricomycetes</taxon>
        <taxon>Cantharellales</taxon>
        <taxon>Botryobasidiaceae</taxon>
        <taxon>Botryobasidium</taxon>
    </lineage>
</organism>
<dbReference type="Pfam" id="PF12937">
    <property type="entry name" value="F-box-like"/>
    <property type="match status" value="1"/>
</dbReference>
<dbReference type="HOGENOM" id="CLU_024199_1_2_1"/>
<name>A0A067MTU3_BOTB1</name>
<dbReference type="InterPro" id="IPR001810">
    <property type="entry name" value="F-box_dom"/>
</dbReference>
<dbReference type="EMBL" id="KL198020">
    <property type="protein sequence ID" value="KDQ19024.1"/>
    <property type="molecule type" value="Genomic_DNA"/>
</dbReference>
<dbReference type="Gene3D" id="3.80.10.10">
    <property type="entry name" value="Ribonuclease Inhibitor"/>
    <property type="match status" value="1"/>
</dbReference>
<dbReference type="InterPro" id="IPR032675">
    <property type="entry name" value="LRR_dom_sf"/>
</dbReference>
<dbReference type="OrthoDB" id="3365698at2759"/>
<gene>
    <name evidence="2" type="ORF">BOTBODRAFT_481629</name>
</gene>
<dbReference type="AlphaFoldDB" id="A0A067MTU3"/>
<reference evidence="3" key="1">
    <citation type="journal article" date="2014" name="Proc. Natl. Acad. Sci. U.S.A.">
        <title>Extensive sampling of basidiomycete genomes demonstrates inadequacy of the white-rot/brown-rot paradigm for wood decay fungi.</title>
        <authorList>
            <person name="Riley R."/>
            <person name="Salamov A.A."/>
            <person name="Brown D.W."/>
            <person name="Nagy L.G."/>
            <person name="Floudas D."/>
            <person name="Held B.W."/>
            <person name="Levasseur A."/>
            <person name="Lombard V."/>
            <person name="Morin E."/>
            <person name="Otillar R."/>
            <person name="Lindquist E.A."/>
            <person name="Sun H."/>
            <person name="LaButti K.M."/>
            <person name="Schmutz J."/>
            <person name="Jabbour D."/>
            <person name="Luo H."/>
            <person name="Baker S.E."/>
            <person name="Pisabarro A.G."/>
            <person name="Walton J.D."/>
            <person name="Blanchette R.A."/>
            <person name="Henrissat B."/>
            <person name="Martin F."/>
            <person name="Cullen D."/>
            <person name="Hibbett D.S."/>
            <person name="Grigoriev I.V."/>
        </authorList>
    </citation>
    <scope>NUCLEOTIDE SEQUENCE [LARGE SCALE GENOMIC DNA]</scope>
    <source>
        <strain evidence="3">FD-172 SS1</strain>
    </source>
</reference>
<dbReference type="STRING" id="930990.A0A067MTU3"/>
<protein>
    <recommendedName>
        <fullName evidence="1">F-box domain-containing protein</fullName>
    </recommendedName>
</protein>
<dbReference type="SUPFAM" id="SSF81383">
    <property type="entry name" value="F-box domain"/>
    <property type="match status" value="1"/>
</dbReference>
<proteinExistence type="predicted"/>
<dbReference type="SUPFAM" id="SSF52047">
    <property type="entry name" value="RNI-like"/>
    <property type="match status" value="1"/>
</dbReference>
<dbReference type="Proteomes" id="UP000027195">
    <property type="component" value="Unassembled WGS sequence"/>
</dbReference>
<evidence type="ECO:0000259" key="1">
    <source>
        <dbReference type="Pfam" id="PF12937"/>
    </source>
</evidence>
<evidence type="ECO:0000313" key="2">
    <source>
        <dbReference type="EMBL" id="KDQ19024.1"/>
    </source>
</evidence>
<feature type="domain" description="F-box" evidence="1">
    <location>
        <begin position="4"/>
        <end position="64"/>
    </location>
</feature>
<sequence>MHAIHQLPNEILATIFEHAVGAHTVPDINGRERLTAKAPINISQTSRRWRGLALSLRGLWTTIDTAVAKYPPLTSLFLTRSRFAPLEINVFAYGCSINSRNIVRSLIDHASRLRTLKLRGDVDFKRLSFPAPRLQVLSIHSIDHAVSDSDDLYPELSQTFSLREVEFDALYVPLDSPIFQGLTRLSLSLITFRTTPPGQIRRILQACPLMAELRMLNINFHTASVENSDSISSLPLLNMPAMRTVTLTLMRSWLSCYILALFSSPNISNLRLSAIDASPEIFLSLKNVLSPFAFRTLRIELLSSSFIIRGEGSALQSLDFGLISCTNGSLTTARFRDLGSNLSLSSVEKLDIYGLYRDSIPISVFAEFLARVPTITTLAFETCDPAFVETLVLGSQPHLCTQTSVLRLTDVDITADSLIRLAASRAGAHSTLMAGSPGTKPRFRLHLSSCKSLNPEIRSMLEDLPIDVFCDTKLGGSARQH</sequence>
<dbReference type="InterPro" id="IPR036047">
    <property type="entry name" value="F-box-like_dom_sf"/>
</dbReference>
<keyword evidence="3" id="KW-1185">Reference proteome</keyword>